<dbReference type="InterPro" id="IPR050951">
    <property type="entry name" value="Retrovirus_Pol_polyprotein"/>
</dbReference>
<dbReference type="PANTHER" id="PTHR37984:SF5">
    <property type="entry name" value="PROTEIN NYNRIN-LIKE"/>
    <property type="match status" value="1"/>
</dbReference>
<evidence type="ECO:0000313" key="3">
    <source>
        <dbReference type="EMBL" id="KAK9704561.1"/>
    </source>
</evidence>
<dbReference type="Pfam" id="PF00665">
    <property type="entry name" value="rve"/>
    <property type="match status" value="1"/>
</dbReference>
<keyword evidence="1" id="KW-0511">Multifunctional enzyme</keyword>
<keyword evidence="3" id="KW-0808">Transferase</keyword>
<dbReference type="SUPFAM" id="SSF56672">
    <property type="entry name" value="DNA/RNA polymerases"/>
    <property type="match status" value="1"/>
</dbReference>
<dbReference type="Gene3D" id="3.30.420.10">
    <property type="entry name" value="Ribonuclease H-like superfamily/Ribonuclease H"/>
    <property type="match status" value="1"/>
</dbReference>
<dbReference type="GO" id="GO:0003676">
    <property type="term" value="F:nucleic acid binding"/>
    <property type="evidence" value="ECO:0007669"/>
    <property type="project" value="InterPro"/>
</dbReference>
<dbReference type="InterPro" id="IPR036397">
    <property type="entry name" value="RNaseH_sf"/>
</dbReference>
<organism evidence="3 4">
    <name type="scientific">Popillia japonica</name>
    <name type="common">Japanese beetle</name>
    <dbReference type="NCBI Taxonomy" id="7064"/>
    <lineage>
        <taxon>Eukaryota</taxon>
        <taxon>Metazoa</taxon>
        <taxon>Ecdysozoa</taxon>
        <taxon>Arthropoda</taxon>
        <taxon>Hexapoda</taxon>
        <taxon>Insecta</taxon>
        <taxon>Pterygota</taxon>
        <taxon>Neoptera</taxon>
        <taxon>Endopterygota</taxon>
        <taxon>Coleoptera</taxon>
        <taxon>Polyphaga</taxon>
        <taxon>Scarabaeiformia</taxon>
        <taxon>Scarabaeidae</taxon>
        <taxon>Rutelinae</taxon>
        <taxon>Popillia</taxon>
    </lineage>
</organism>
<dbReference type="GO" id="GO:0003964">
    <property type="term" value="F:RNA-directed DNA polymerase activity"/>
    <property type="evidence" value="ECO:0007669"/>
    <property type="project" value="UniProtKB-KW"/>
</dbReference>
<keyword evidence="4" id="KW-1185">Reference proteome</keyword>
<dbReference type="PROSITE" id="PS50994">
    <property type="entry name" value="INTEGRASE"/>
    <property type="match status" value="1"/>
</dbReference>
<keyword evidence="3" id="KW-0548">Nucleotidyltransferase</keyword>
<dbReference type="AlphaFoldDB" id="A0AAW1JKN9"/>
<dbReference type="InterPro" id="IPR043502">
    <property type="entry name" value="DNA/RNA_pol_sf"/>
</dbReference>
<dbReference type="InterPro" id="IPR012337">
    <property type="entry name" value="RNaseH-like_sf"/>
</dbReference>
<evidence type="ECO:0000313" key="4">
    <source>
        <dbReference type="Proteomes" id="UP001458880"/>
    </source>
</evidence>
<dbReference type="InterPro" id="IPR041577">
    <property type="entry name" value="RT_RNaseH_2"/>
</dbReference>
<dbReference type="Pfam" id="PF17919">
    <property type="entry name" value="RT_RNaseH_2"/>
    <property type="match status" value="1"/>
</dbReference>
<keyword evidence="3" id="KW-0695">RNA-directed DNA polymerase</keyword>
<dbReference type="Gene3D" id="3.30.70.270">
    <property type="match status" value="1"/>
</dbReference>
<dbReference type="Proteomes" id="UP001458880">
    <property type="component" value="Unassembled WGS sequence"/>
</dbReference>
<dbReference type="GO" id="GO:0042575">
    <property type="term" value="C:DNA polymerase complex"/>
    <property type="evidence" value="ECO:0007669"/>
    <property type="project" value="UniProtKB-ARBA"/>
</dbReference>
<gene>
    <name evidence="3" type="ORF">QE152_g27803</name>
</gene>
<evidence type="ECO:0000259" key="2">
    <source>
        <dbReference type="PROSITE" id="PS50994"/>
    </source>
</evidence>
<proteinExistence type="predicted"/>
<sequence>MGQIFSKEGMQVDPDRVKALRELVSPTNKTELQRVIGSLNYVRRYVPNMAEYMSPLCELLRSNIEWHWLPKHQKAFAKIKEVISKSPALVPFDPNKKIIIQCDASKNGLGSCMFQKHEDALKICEKYMHNNLKEPLLPLSVPKLRYNKLGADILEFGSKSYLLLVDHFSHWIDICLLPSKTSESVIDAMQNVYARFGYPQYLVADNLPFISVKCKDYYKEKDITIQTCTPHHHQSNGLAEKAVSIAQILQSRTLRTQLPMTHKQLEPNVQKNIYERLCEQKDRMKKHYDKTSRKASITYKKGDKVVVKSSKDSYWHKAVVLGKAEEPRSYWIQKDSNNRIVRRNSAQMKPSLTIPDHDLDVL</sequence>
<dbReference type="EMBL" id="JASPKY010000347">
    <property type="protein sequence ID" value="KAK9704561.1"/>
    <property type="molecule type" value="Genomic_DNA"/>
</dbReference>
<feature type="domain" description="Integrase catalytic" evidence="2">
    <location>
        <begin position="138"/>
        <end position="242"/>
    </location>
</feature>
<dbReference type="FunFam" id="3.30.70.270:FF:000026">
    <property type="entry name" value="Transposon Ty3-G Gag-Pol polyprotein"/>
    <property type="match status" value="1"/>
</dbReference>
<name>A0AAW1JKN9_POPJA</name>
<comment type="caution">
    <text evidence="3">The sequence shown here is derived from an EMBL/GenBank/DDBJ whole genome shotgun (WGS) entry which is preliminary data.</text>
</comment>
<dbReference type="PANTHER" id="PTHR37984">
    <property type="entry name" value="PROTEIN CBG26694"/>
    <property type="match status" value="1"/>
</dbReference>
<dbReference type="SUPFAM" id="SSF53098">
    <property type="entry name" value="Ribonuclease H-like"/>
    <property type="match status" value="1"/>
</dbReference>
<dbReference type="GO" id="GO:0015074">
    <property type="term" value="P:DNA integration"/>
    <property type="evidence" value="ECO:0007669"/>
    <property type="project" value="InterPro"/>
</dbReference>
<dbReference type="InterPro" id="IPR001584">
    <property type="entry name" value="Integrase_cat-core"/>
</dbReference>
<accession>A0AAW1JKN9</accession>
<protein>
    <submittedName>
        <fullName evidence="3">RNase H-like domain found in reverse transcriptase</fullName>
    </submittedName>
</protein>
<dbReference type="InterPro" id="IPR043128">
    <property type="entry name" value="Rev_trsase/Diguanyl_cyclase"/>
</dbReference>
<evidence type="ECO:0000256" key="1">
    <source>
        <dbReference type="ARBA" id="ARBA00023268"/>
    </source>
</evidence>
<reference evidence="3 4" key="1">
    <citation type="journal article" date="2024" name="BMC Genomics">
        <title>De novo assembly and annotation of Popillia japonica's genome with initial clues to its potential as an invasive pest.</title>
        <authorList>
            <person name="Cucini C."/>
            <person name="Boschi S."/>
            <person name="Funari R."/>
            <person name="Cardaioli E."/>
            <person name="Iannotti N."/>
            <person name="Marturano G."/>
            <person name="Paoli F."/>
            <person name="Bruttini M."/>
            <person name="Carapelli A."/>
            <person name="Frati F."/>
            <person name="Nardi F."/>
        </authorList>
    </citation>
    <scope>NUCLEOTIDE SEQUENCE [LARGE SCALE GENOMIC DNA]</scope>
    <source>
        <strain evidence="3">DMR45628</strain>
    </source>
</reference>